<dbReference type="EMBL" id="IACT01008043">
    <property type="protein sequence ID" value="LAC27155.1"/>
    <property type="molecule type" value="mRNA"/>
</dbReference>
<dbReference type="InterPro" id="IPR001408">
    <property type="entry name" value="Gprotein_alpha_I"/>
</dbReference>
<evidence type="ECO:0000256" key="7">
    <source>
        <dbReference type="ARBA" id="ARBA00023139"/>
    </source>
</evidence>
<dbReference type="SUPFAM" id="SSF47895">
    <property type="entry name" value="Transducin (alpha subunit), insertion domain"/>
    <property type="match status" value="1"/>
</dbReference>
<dbReference type="PROSITE" id="PS51882">
    <property type="entry name" value="G_ALPHA"/>
    <property type="match status" value="1"/>
</dbReference>
<dbReference type="GO" id="GO:0007188">
    <property type="term" value="P:adenylate cyclase-modulating G protein-coupled receptor signaling pathway"/>
    <property type="evidence" value="ECO:0007669"/>
    <property type="project" value="InterPro"/>
</dbReference>
<dbReference type="GO" id="GO:0005834">
    <property type="term" value="C:heterotrimeric G-protein complex"/>
    <property type="evidence" value="ECO:0007669"/>
    <property type="project" value="TreeGrafter"/>
</dbReference>
<dbReference type="AlphaFoldDB" id="A0A6A7GCG1"/>
<evidence type="ECO:0000256" key="1">
    <source>
        <dbReference type="ARBA" id="ARBA00006628"/>
    </source>
</evidence>
<evidence type="ECO:0000256" key="11">
    <source>
        <dbReference type="PIRSR" id="PIRSR601019-2"/>
    </source>
</evidence>
<evidence type="ECO:0000256" key="4">
    <source>
        <dbReference type="ARBA" id="ARBA00022741"/>
    </source>
</evidence>
<name>A0A6A7GCG1_9CRUS</name>
<evidence type="ECO:0000256" key="9">
    <source>
        <dbReference type="ARBA" id="ARBA00023288"/>
    </source>
</evidence>
<feature type="binding site" evidence="11">
    <location>
        <position position="50"/>
    </location>
    <ligand>
        <name>Mg(2+)</name>
        <dbReference type="ChEBI" id="CHEBI:18420"/>
    </ligand>
</feature>
<keyword evidence="3 11" id="KW-0479">Metal-binding</keyword>
<keyword evidence="8" id="KW-0807">Transducer</keyword>
<keyword evidence="9" id="KW-0449">Lipoprotein</keyword>
<dbReference type="InterPro" id="IPR027417">
    <property type="entry name" value="P-loop_NTPase"/>
</dbReference>
<evidence type="ECO:0000256" key="5">
    <source>
        <dbReference type="ARBA" id="ARBA00022842"/>
    </source>
</evidence>
<sequence length="377" mass="43788">MGVCFSTLTPEEKREKDRCRVIEKENQRNQDREELVKKLLLLGAGESGKSTLFKQMITLYGSGYSLEDRQGYINIVYNNTISAIKILVKYSDELADDYRDDSFRVYNANAMSKQALQYCKLDSDIDVNLAKHIQILWNDGGIRKTYAYRSRFQLPDSAEYFFLRASFIGQPDYIPTQQDILRSRVRTTGIVETNFEIEKSQFRMFDVGGQRNERKKWIHCFEDVTAVIFVAAISEYDQVLYEDETTNRVHEALDLFGEICNSRWFGETSVILFLNKCDLFQEKIEHIPLTVCFADYYGTPNSYQEGVAFFRDQFEAKNRPPTRDKIYTHVTCATDSKNVQHVFDAVKDTIIKQSLVDAGLMASPDRMQQRPSQFNMR</sequence>
<dbReference type="GO" id="GO:0001664">
    <property type="term" value="F:G protein-coupled receptor binding"/>
    <property type="evidence" value="ECO:0007669"/>
    <property type="project" value="TreeGrafter"/>
</dbReference>
<accession>A0A6A7GCG1</accession>
<dbReference type="CDD" id="cd00066">
    <property type="entry name" value="G-alpha"/>
    <property type="match status" value="1"/>
</dbReference>
<dbReference type="GO" id="GO:0005737">
    <property type="term" value="C:cytoplasm"/>
    <property type="evidence" value="ECO:0007669"/>
    <property type="project" value="TreeGrafter"/>
</dbReference>
<dbReference type="PANTHER" id="PTHR10218">
    <property type="entry name" value="GTP-BINDING PROTEIN ALPHA SUBUNIT"/>
    <property type="match status" value="1"/>
</dbReference>
<dbReference type="SMART" id="SM00275">
    <property type="entry name" value="G_alpha"/>
    <property type="match status" value="1"/>
</dbReference>
<feature type="binding site" evidence="10">
    <location>
        <begin position="181"/>
        <end position="187"/>
    </location>
    <ligand>
        <name>GTP</name>
        <dbReference type="ChEBI" id="CHEBI:37565"/>
    </ligand>
</feature>
<dbReference type="FunFam" id="3.40.50.300:FF:003800">
    <property type="entry name" value="Guanine nucleotide-binding protein G(k) subunit alpha"/>
    <property type="match status" value="1"/>
</dbReference>
<dbReference type="Gene3D" id="1.10.400.10">
    <property type="entry name" value="GI Alpha 1, domain 2-like"/>
    <property type="match status" value="1"/>
</dbReference>
<evidence type="ECO:0000256" key="3">
    <source>
        <dbReference type="ARBA" id="ARBA00022723"/>
    </source>
</evidence>
<dbReference type="Gene3D" id="3.40.50.300">
    <property type="entry name" value="P-loop containing nucleotide triphosphate hydrolases"/>
    <property type="match status" value="1"/>
</dbReference>
<keyword evidence="5 11" id="KW-0460">Magnesium</keyword>
<dbReference type="PRINTS" id="PR00441">
    <property type="entry name" value="GPROTEINAI"/>
</dbReference>
<comment type="similarity">
    <text evidence="1">Belongs to the G-alpha family. G(i/o/t/z) subfamily.</text>
</comment>
<dbReference type="Pfam" id="PF00503">
    <property type="entry name" value="G-alpha"/>
    <property type="match status" value="1"/>
</dbReference>
<dbReference type="InterPro" id="IPR001019">
    <property type="entry name" value="Gprotein_alpha_su"/>
</dbReference>
<dbReference type="InterPro" id="IPR011025">
    <property type="entry name" value="GproteinA_insert"/>
</dbReference>
<feature type="binding site" evidence="10">
    <location>
        <begin position="46"/>
        <end position="51"/>
    </location>
    <ligand>
        <name>GTP</name>
        <dbReference type="ChEBI" id="CHEBI:37565"/>
    </ligand>
</feature>
<dbReference type="PANTHER" id="PTHR10218:SF302">
    <property type="entry name" value="GUANINE NUCLEOTIDE-BINDING PROTEIN ALPHA-5 SUBUNIT"/>
    <property type="match status" value="1"/>
</dbReference>
<evidence type="ECO:0000256" key="10">
    <source>
        <dbReference type="PIRSR" id="PIRSR601019-1"/>
    </source>
</evidence>
<dbReference type="GO" id="GO:0046872">
    <property type="term" value="F:metal ion binding"/>
    <property type="evidence" value="ECO:0007669"/>
    <property type="project" value="UniProtKB-KW"/>
</dbReference>
<proteinExistence type="evidence at transcript level"/>
<protein>
    <submittedName>
        <fullName evidence="12">G protein, Alpha subunit family member</fullName>
    </submittedName>
</protein>
<feature type="binding site" evidence="10">
    <location>
        <begin position="206"/>
        <end position="210"/>
    </location>
    <ligand>
        <name>GTP</name>
        <dbReference type="ChEBI" id="CHEBI:37565"/>
    </ligand>
</feature>
<keyword evidence="4 10" id="KW-0547">Nucleotide-binding</keyword>
<dbReference type="GO" id="GO:0005525">
    <property type="term" value="F:GTP binding"/>
    <property type="evidence" value="ECO:0007669"/>
    <property type="project" value="UniProtKB-KW"/>
</dbReference>
<evidence type="ECO:0000256" key="6">
    <source>
        <dbReference type="ARBA" id="ARBA00023134"/>
    </source>
</evidence>
<dbReference type="SUPFAM" id="SSF52540">
    <property type="entry name" value="P-loop containing nucleoside triphosphate hydrolases"/>
    <property type="match status" value="1"/>
</dbReference>
<evidence type="ECO:0000313" key="12">
    <source>
        <dbReference type="EMBL" id="LAC27155.1"/>
    </source>
</evidence>
<dbReference type="GO" id="GO:0031683">
    <property type="term" value="F:G-protein beta/gamma-subunit complex binding"/>
    <property type="evidence" value="ECO:0007669"/>
    <property type="project" value="InterPro"/>
</dbReference>
<feature type="binding site" evidence="10">
    <location>
        <begin position="275"/>
        <end position="278"/>
    </location>
    <ligand>
        <name>GTP</name>
        <dbReference type="ChEBI" id="CHEBI:37565"/>
    </ligand>
</feature>
<evidence type="ECO:0000256" key="8">
    <source>
        <dbReference type="ARBA" id="ARBA00023224"/>
    </source>
</evidence>
<feature type="binding site" evidence="11">
    <location>
        <position position="187"/>
    </location>
    <ligand>
        <name>Mg(2+)</name>
        <dbReference type="ChEBI" id="CHEBI:18420"/>
    </ligand>
</feature>
<feature type="binding site" evidence="10">
    <location>
        <position position="333"/>
    </location>
    <ligand>
        <name>GTP</name>
        <dbReference type="ChEBI" id="CHEBI:37565"/>
    </ligand>
</feature>
<organism evidence="12">
    <name type="scientific">Hirondellea gigas</name>
    <dbReference type="NCBI Taxonomy" id="1518452"/>
    <lineage>
        <taxon>Eukaryota</taxon>
        <taxon>Metazoa</taxon>
        <taxon>Ecdysozoa</taxon>
        <taxon>Arthropoda</taxon>
        <taxon>Crustacea</taxon>
        <taxon>Multicrustacea</taxon>
        <taxon>Malacostraca</taxon>
        <taxon>Eumalacostraca</taxon>
        <taxon>Peracarida</taxon>
        <taxon>Amphipoda</taxon>
        <taxon>Amphilochidea</taxon>
        <taxon>Lysianassida</taxon>
        <taxon>Lysianassidira</taxon>
        <taxon>Lysianassoidea</taxon>
        <taxon>Lysianassidae</taxon>
        <taxon>Hirondellea</taxon>
    </lineage>
</organism>
<keyword evidence="6 10" id="KW-0342">GTP-binding</keyword>
<dbReference type="GO" id="GO:0003924">
    <property type="term" value="F:GTPase activity"/>
    <property type="evidence" value="ECO:0007669"/>
    <property type="project" value="InterPro"/>
</dbReference>
<feature type="binding site" evidence="10">
    <location>
        <begin position="156"/>
        <end position="157"/>
    </location>
    <ligand>
        <name>GTP</name>
        <dbReference type="ChEBI" id="CHEBI:37565"/>
    </ligand>
</feature>
<evidence type="ECO:0000256" key="2">
    <source>
        <dbReference type="ARBA" id="ARBA00022707"/>
    </source>
</evidence>
<keyword evidence="2" id="KW-0519">Myristate</keyword>
<dbReference type="PRINTS" id="PR00318">
    <property type="entry name" value="GPROTEINA"/>
</dbReference>
<reference evidence="12" key="1">
    <citation type="submission" date="2017-11" db="EMBL/GenBank/DDBJ databases">
        <title>The sensing device of the deep-sea amphipod.</title>
        <authorList>
            <person name="Kobayashi H."/>
            <person name="Nagahama T."/>
            <person name="Arai W."/>
            <person name="Sasagawa Y."/>
            <person name="Umeda M."/>
            <person name="Hayashi T."/>
            <person name="Nikaido I."/>
            <person name="Watanabe H."/>
            <person name="Oguri K."/>
            <person name="Kitazato H."/>
            <person name="Fujioka K."/>
            <person name="Kido Y."/>
            <person name="Takami H."/>
        </authorList>
    </citation>
    <scope>NUCLEOTIDE SEQUENCE</scope>
    <source>
        <tissue evidence="12">Whole body</tissue>
    </source>
</reference>
<keyword evidence="7" id="KW-0564">Palmitate</keyword>